<name>A0A0F9H3C7_9ZZZZ</name>
<comment type="caution">
    <text evidence="1">The sequence shown here is derived from an EMBL/GenBank/DDBJ whole genome shotgun (WGS) entry which is preliminary data.</text>
</comment>
<accession>A0A0F9H3C7</accession>
<evidence type="ECO:0000313" key="1">
    <source>
        <dbReference type="EMBL" id="KKL69797.1"/>
    </source>
</evidence>
<protein>
    <submittedName>
        <fullName evidence="1">Uncharacterized protein</fullName>
    </submittedName>
</protein>
<reference evidence="1" key="1">
    <citation type="journal article" date="2015" name="Nature">
        <title>Complex archaea that bridge the gap between prokaryotes and eukaryotes.</title>
        <authorList>
            <person name="Spang A."/>
            <person name="Saw J.H."/>
            <person name="Jorgensen S.L."/>
            <person name="Zaremba-Niedzwiedzka K."/>
            <person name="Martijn J."/>
            <person name="Lind A.E."/>
            <person name="van Eijk R."/>
            <person name="Schleper C."/>
            <person name="Guy L."/>
            <person name="Ettema T.J."/>
        </authorList>
    </citation>
    <scope>NUCLEOTIDE SEQUENCE</scope>
</reference>
<organism evidence="1">
    <name type="scientific">marine sediment metagenome</name>
    <dbReference type="NCBI Taxonomy" id="412755"/>
    <lineage>
        <taxon>unclassified sequences</taxon>
        <taxon>metagenomes</taxon>
        <taxon>ecological metagenomes</taxon>
    </lineage>
</organism>
<dbReference type="AlphaFoldDB" id="A0A0F9H3C7"/>
<sequence>MSKLILPGHPDFYMRPDGKLSIGGGLTDVHSFAFQSAKTFTISSGAITIDQGHARVETESGDANDDLDTINGGESGEIIYLLSTNSARNIRIRNGVGNIFLKHQTDNHPFSFASPQGGGGTRYAGGGYYDWSTTEAILNQGALTQTFGTANVSYAAHASVVAKGDGAKTSGDLVLTVTGTSIDDEGNRDGTPDSEVIVSDATSVGFAANVYFETSKKWLGTVTFTLSSSGGGNFNCSFNYGFSKYEDFANQGFTVTGIQCVGEAGASDTGFNMRLLYHNAADWTYAASGFVPGAVAGKASELANMNTDHNTEIDLANGEPFAWKRVNLNQDIQGNNGEGLVIEIITGAAKAVESMSGILWAHTAPSFSYLADTKQHLVFMKHGSNWLEL</sequence>
<proteinExistence type="predicted"/>
<gene>
    <name evidence="1" type="ORF">LCGC14_2111290</name>
</gene>
<dbReference type="EMBL" id="LAZR01026099">
    <property type="protein sequence ID" value="KKL69797.1"/>
    <property type="molecule type" value="Genomic_DNA"/>
</dbReference>